<protein>
    <recommendedName>
        <fullName evidence="4">VCBS repeat-containing protein</fullName>
    </recommendedName>
</protein>
<dbReference type="PANTHER" id="PTHR45460">
    <property type="entry name" value="SIMILAR TO CYSTEINE PROTEINASE"/>
    <property type="match status" value="1"/>
</dbReference>
<dbReference type="SUPFAM" id="SSF69318">
    <property type="entry name" value="Integrin alpha N-terminal domain"/>
    <property type="match status" value="1"/>
</dbReference>
<name>A0A2M8ENL5_9BACT</name>
<dbReference type="InterPro" id="IPR028994">
    <property type="entry name" value="Integrin_alpha_N"/>
</dbReference>
<gene>
    <name evidence="2" type="ORF">CO057_03390</name>
</gene>
<dbReference type="Gene3D" id="2.130.10.130">
    <property type="entry name" value="Integrin alpha, N-terminal"/>
    <property type="match status" value="1"/>
</dbReference>
<organism evidence="2 3">
    <name type="scientific">Candidatus Uhrbacteria bacterium CG_4_9_14_0_2_um_filter_41_50</name>
    <dbReference type="NCBI Taxonomy" id="1975031"/>
    <lineage>
        <taxon>Bacteria</taxon>
        <taxon>Candidatus Uhriibacteriota</taxon>
    </lineage>
</organism>
<accession>A0A2M8ENL5</accession>
<evidence type="ECO:0000313" key="3">
    <source>
        <dbReference type="Proteomes" id="UP000230251"/>
    </source>
</evidence>
<dbReference type="AlphaFoldDB" id="A0A2M8ENL5"/>
<proteinExistence type="predicted"/>
<reference evidence="3" key="1">
    <citation type="submission" date="2017-09" db="EMBL/GenBank/DDBJ databases">
        <title>Depth-based differentiation of microbial function through sediment-hosted aquifers and enrichment of novel symbionts in the deep terrestrial subsurface.</title>
        <authorList>
            <person name="Probst A.J."/>
            <person name="Ladd B."/>
            <person name="Jarett J.K."/>
            <person name="Geller-Mcgrath D.E."/>
            <person name="Sieber C.M.K."/>
            <person name="Emerson J.B."/>
            <person name="Anantharaman K."/>
            <person name="Thomas B.C."/>
            <person name="Malmstrom R."/>
            <person name="Stieglmeier M."/>
            <person name="Klingl A."/>
            <person name="Woyke T."/>
            <person name="Ryan C.M."/>
            <person name="Banfield J.F."/>
        </authorList>
    </citation>
    <scope>NUCLEOTIDE SEQUENCE [LARGE SCALE GENOMIC DNA]</scope>
</reference>
<comment type="caution">
    <text evidence="2">The sequence shown here is derived from an EMBL/GenBank/DDBJ whole genome shotgun (WGS) entry which is preliminary data.</text>
</comment>
<dbReference type="InterPro" id="IPR013517">
    <property type="entry name" value="FG-GAP"/>
</dbReference>
<dbReference type="Proteomes" id="UP000230251">
    <property type="component" value="Unassembled WGS sequence"/>
</dbReference>
<evidence type="ECO:0000256" key="1">
    <source>
        <dbReference type="ARBA" id="ARBA00022729"/>
    </source>
</evidence>
<dbReference type="EMBL" id="PFSI01000050">
    <property type="protein sequence ID" value="PJC24343.1"/>
    <property type="molecule type" value="Genomic_DNA"/>
</dbReference>
<evidence type="ECO:0008006" key="4">
    <source>
        <dbReference type="Google" id="ProtNLM"/>
    </source>
</evidence>
<evidence type="ECO:0000313" key="2">
    <source>
        <dbReference type="EMBL" id="PJC24343.1"/>
    </source>
</evidence>
<dbReference type="InterPro" id="IPR029455">
    <property type="entry name" value="GHL15"/>
</dbReference>
<sequence length="663" mass="73494">MRRKQQTVKKILISLSIIAAALIPAFFSIAEDNAIKTANYYLLSGAALEDKSIVETLALYDVLVLPAEAQVYNPDFPDEIRELNPDIILLAYVPSVSWNNSWNDRLHNVLEDSIKSSYWLNDKRGSNISIWPGTQALDLTSGWNHTLGDYVAGKILHNDYWDGVFFDEVSDEIAWVGDVKLSNNGSNVNEEWLDAYTELFYYTRELVGPDKIIISNGSSNLQHAPYVNGRMFESFPTPWEKDGRWSTNINNYLALEQNVLYEPVILINSDTSNTGNSTDYKRVRLGLSSALLGSGFFGFDFGTESHQQLWRFDEYDAYIGIAKDEAEQNSDGTWTRDFTNGMVIVNPTDYSQTIYLDGEFEKIRGTQDTTTNDGSIVTQVKIESKDGLILLRPIEEILNGVFLNGAFARVYNTSGEAYRNGFFSYDEDYAGGNQVIHYDLDFDGNLETVTANDGQVFIYDENGNLHASFYPYDNKFRGGINISVGDLESDGTVEIVTGTENGGGAHVRIFNANGVLINPGFFAYDDVYRGGVNVTIGDLNGDGWFEIICGAGVNGGPHVRIFNKDGRLINPGFFAYDYNSRYGVNVAALDTNGDGIDEILTGQGEGGVPEIKLFDKDGKELMNSFWAFSRSGNGVEVSAADLDGDGKEEIITFTQDVFTLSGI</sequence>
<dbReference type="Pfam" id="PF14885">
    <property type="entry name" value="GHL15"/>
    <property type="match status" value="1"/>
</dbReference>
<keyword evidence="1" id="KW-0732">Signal</keyword>
<dbReference type="Pfam" id="PF13517">
    <property type="entry name" value="FG-GAP_3"/>
    <property type="match status" value="1"/>
</dbReference>
<dbReference type="PANTHER" id="PTHR45460:SF2">
    <property type="entry name" value="ALPHA 1,3 GLUCANASE, GH71 FAMILY (EUROFUNG)"/>
    <property type="match status" value="1"/>
</dbReference>